<reference evidence="1 2" key="1">
    <citation type="journal article" date="2021" name="Commun. Biol.">
        <title>Genomic insights into the host specific adaptation of the Pneumocystis genus.</title>
        <authorList>
            <person name="Cisse O.H."/>
            <person name="Ma L."/>
            <person name="Dekker J.P."/>
            <person name="Khil P.P."/>
            <person name="Youn J.-H."/>
            <person name="Brenchley J.M."/>
            <person name="Blair R."/>
            <person name="Pahar B."/>
            <person name="Chabe M."/>
            <person name="Van Rompay K.K.A."/>
            <person name="Keesler R."/>
            <person name="Sukura A."/>
            <person name="Hirsch V."/>
            <person name="Kutty G."/>
            <person name="Liu Y."/>
            <person name="Peng L."/>
            <person name="Chen J."/>
            <person name="Song J."/>
            <person name="Weissenbacher-Lang C."/>
            <person name="Xu J."/>
            <person name="Upham N.S."/>
            <person name="Stajich J.E."/>
            <person name="Cuomo C.A."/>
            <person name="Cushion M.T."/>
            <person name="Kovacs J.A."/>
        </authorList>
    </citation>
    <scope>NUCLEOTIDE SEQUENCE [LARGE SCALE GENOMIC DNA]</scope>
    <source>
        <strain evidence="1 2">RABM</strain>
    </source>
</reference>
<name>A0ACB7C8Y9_9ASCO</name>
<protein>
    <submittedName>
        <fullName evidence="1">Uncharacterized protein</fullName>
    </submittedName>
</protein>
<gene>
    <name evidence="1" type="ORF">PORY_002624</name>
</gene>
<comment type="caution">
    <text evidence="1">The sequence shown here is derived from an EMBL/GenBank/DDBJ whole genome shotgun (WGS) entry which is preliminary data.</text>
</comment>
<dbReference type="Proteomes" id="UP000768646">
    <property type="component" value="Unassembled WGS sequence"/>
</dbReference>
<organism evidence="1 2">
    <name type="scientific">Pneumocystis oryctolagi</name>
    <dbReference type="NCBI Taxonomy" id="42067"/>
    <lineage>
        <taxon>Eukaryota</taxon>
        <taxon>Fungi</taxon>
        <taxon>Dikarya</taxon>
        <taxon>Ascomycota</taxon>
        <taxon>Taphrinomycotina</taxon>
        <taxon>Pneumocystomycetes</taxon>
        <taxon>Pneumocystaceae</taxon>
        <taxon>Pneumocystis</taxon>
    </lineage>
</organism>
<accession>A0ACB7C8Y9</accession>
<dbReference type="EMBL" id="JABTEG010000013">
    <property type="protein sequence ID" value="KAG4303971.1"/>
    <property type="molecule type" value="Genomic_DNA"/>
</dbReference>
<keyword evidence="2" id="KW-1185">Reference proteome</keyword>
<evidence type="ECO:0000313" key="2">
    <source>
        <dbReference type="Proteomes" id="UP000768646"/>
    </source>
</evidence>
<evidence type="ECO:0000313" key="1">
    <source>
        <dbReference type="EMBL" id="KAG4303971.1"/>
    </source>
</evidence>
<proteinExistence type="predicted"/>
<sequence>MLNSVSECPGIDEDKADLCVLDETLRKTSELTNKISSVLTQLNHRLEKVENTIRPIYKATLLLRKESENIQGTIKAVERTREYFNIVPEAEEVIKKGPDGDLTVFLDTLKKTKNSLIILRSSNFRSSEKSILKLTQLWKGGCMQLYELFKNFLLDFSIPVEPLHYTTKNLEFPLLPEFPCLTLVSISSFFRSTSSFDSLKEIERDYCDIRGGYTSESLKLLAQASLSTAVKREIKMYEKNSNGFIVYTQALLGMLKSESIIAQDIFPENYGDIVLTLIHPTIVTYCDTVQKLDHHIRQNMTTDFTLSYEIIEDLIKIMAVIDLHGNKGPTVEQLCKSMEIMGKTGIFALNDILERIRKRCSSMTSIPSDGNVSEITIESISRLVHMNNYLETVSSLIMTMKNEGWNSFLFLENQNTFPSGTDEKVVFRRFFSEVIDTLCFQLEQKSRVLIKKNNLLSIFLLNNLTYIEKNIKNTSLSSFMTSDMIDKIAKTKKRIIDEFLESWKGCAECLLDVTYVKGSSTGSKLILGPKERDSIKEKFKSFNNEFDELLNLNKTFIVYDLELKYSLIGEVKRILIPLYTRFYNKYFNSEFSKHQEKYIKYEKNDIDMNLTYLFG</sequence>